<evidence type="ECO:0000259" key="1">
    <source>
        <dbReference type="Pfam" id="PF10263"/>
    </source>
</evidence>
<reference evidence="2 3" key="1">
    <citation type="submission" date="2017-05" db="EMBL/GenBank/DDBJ databases">
        <title>Functional genome analysis of Paenibacillus pasadenensis strain R16: insights on endophytic life style and antifungal activity.</title>
        <authorList>
            <person name="Passera A."/>
            <person name="Marcolungo L."/>
            <person name="Casati P."/>
            <person name="Brasca M."/>
            <person name="Quaglino F."/>
            <person name="Delledonne M."/>
        </authorList>
    </citation>
    <scope>NUCLEOTIDE SEQUENCE [LARGE SCALE GENOMIC DNA]</scope>
    <source>
        <strain evidence="2 3">R16</strain>
    </source>
</reference>
<dbReference type="InterPro" id="IPR006640">
    <property type="entry name" value="SprT-like_domain"/>
</dbReference>
<dbReference type="Proteomes" id="UP000234789">
    <property type="component" value="Unassembled WGS sequence"/>
</dbReference>
<feature type="domain" description="SprT-like" evidence="1">
    <location>
        <begin position="12"/>
        <end position="121"/>
    </location>
</feature>
<dbReference type="RefSeq" id="WP_180968540.1">
    <property type="nucleotide sequence ID" value="NZ_NFEZ01000005.1"/>
</dbReference>
<keyword evidence="3" id="KW-1185">Reference proteome</keyword>
<dbReference type="EMBL" id="NFEZ01000005">
    <property type="protein sequence ID" value="PLT43534.1"/>
    <property type="molecule type" value="Genomic_DNA"/>
</dbReference>
<protein>
    <recommendedName>
        <fullName evidence="1">SprT-like domain-containing protein</fullName>
    </recommendedName>
</protein>
<dbReference type="GO" id="GO:0006950">
    <property type="term" value="P:response to stress"/>
    <property type="evidence" value="ECO:0007669"/>
    <property type="project" value="UniProtKB-ARBA"/>
</dbReference>
<sequence length="227" mass="25878">MSTIDLAIDELHKGFKALNNRIFGGQLPLPAILVQNQGNRTRNILGWCTVDKIWVDDAKTIQRYEINITAEFLNRPLPEIMETLLHEMVHLYCNVNDIKDTSRKGGYHNKRFKAEAERVGLTVTFDKSIGWAYTALKPETEELILGLGLNPDAFKIRRKTWGDDEDGEEGDGKRKKGVQKVWRCPTEGCENHTSVIKAKRGKALDVICGKCMQKFVYVEIDPEEEED</sequence>
<evidence type="ECO:0000313" key="2">
    <source>
        <dbReference type="EMBL" id="PLT43534.1"/>
    </source>
</evidence>
<organism evidence="2 3">
    <name type="scientific">Paenibacillus pasadenensis</name>
    <dbReference type="NCBI Taxonomy" id="217090"/>
    <lineage>
        <taxon>Bacteria</taxon>
        <taxon>Bacillati</taxon>
        <taxon>Bacillota</taxon>
        <taxon>Bacilli</taxon>
        <taxon>Bacillales</taxon>
        <taxon>Paenibacillaceae</taxon>
        <taxon>Paenibacillus</taxon>
    </lineage>
</organism>
<dbReference type="AlphaFoldDB" id="A0A2N5MZM3"/>
<accession>A0A2N5MZM3</accession>
<proteinExistence type="predicted"/>
<evidence type="ECO:0000313" key="3">
    <source>
        <dbReference type="Proteomes" id="UP000234789"/>
    </source>
</evidence>
<dbReference type="Pfam" id="PF10263">
    <property type="entry name" value="SprT-like"/>
    <property type="match status" value="1"/>
</dbReference>
<name>A0A2N5MZM3_9BACL</name>
<gene>
    <name evidence="2" type="ORF">B8V81_5074</name>
</gene>
<comment type="caution">
    <text evidence="2">The sequence shown here is derived from an EMBL/GenBank/DDBJ whole genome shotgun (WGS) entry which is preliminary data.</text>
</comment>